<protein>
    <submittedName>
        <fullName evidence="3">L-glyceraldehyde 3-phosphate reductase</fullName>
        <ecNumber evidence="3">1.1.1.-</ecNumber>
    </submittedName>
</protein>
<evidence type="ECO:0000259" key="2">
    <source>
        <dbReference type="Pfam" id="PF00248"/>
    </source>
</evidence>
<dbReference type="RefSeq" id="WP_021104711.1">
    <property type="nucleotide sequence ID" value="NZ_JAWFFS010000032.1"/>
</dbReference>
<dbReference type="Gene3D" id="3.20.20.100">
    <property type="entry name" value="NADP-dependent oxidoreductase domain"/>
    <property type="match status" value="1"/>
</dbReference>
<dbReference type="InterPro" id="IPR050523">
    <property type="entry name" value="AKR_Detox_Biosynth"/>
</dbReference>
<evidence type="ECO:0000256" key="1">
    <source>
        <dbReference type="SAM" id="MobiDB-lite"/>
    </source>
</evidence>
<feature type="domain" description="NADP-dependent oxidoreductase" evidence="2">
    <location>
        <begin position="15"/>
        <end position="311"/>
    </location>
</feature>
<dbReference type="Proteomes" id="UP000215332">
    <property type="component" value="Chromosome 1"/>
</dbReference>
<dbReference type="EC" id="1.1.1.-" evidence="3"/>
<dbReference type="GO" id="GO:0016491">
    <property type="term" value="F:oxidoreductase activity"/>
    <property type="evidence" value="ECO:0007669"/>
    <property type="project" value="UniProtKB-KW"/>
</dbReference>
<dbReference type="eggNOG" id="COG0667">
    <property type="taxonomic scope" value="Bacteria"/>
</dbReference>
<keyword evidence="3" id="KW-0560">Oxidoreductase</keyword>
<feature type="region of interest" description="Disordered" evidence="1">
    <location>
        <begin position="310"/>
        <end position="330"/>
    </location>
</feature>
<dbReference type="InterPro" id="IPR023210">
    <property type="entry name" value="NADP_OxRdtase_dom"/>
</dbReference>
<evidence type="ECO:0000313" key="4">
    <source>
        <dbReference type="Proteomes" id="UP000215332"/>
    </source>
</evidence>
<dbReference type="GO" id="GO:0005829">
    <property type="term" value="C:cytosol"/>
    <property type="evidence" value="ECO:0007669"/>
    <property type="project" value="TreeGrafter"/>
</dbReference>
<dbReference type="EMBL" id="LT906441">
    <property type="protein sequence ID" value="SNV37549.1"/>
    <property type="molecule type" value="Genomic_DNA"/>
</dbReference>
<dbReference type="PANTHER" id="PTHR43364">
    <property type="entry name" value="NADH-SPECIFIC METHYLGLYOXAL REDUCTASE-RELATED"/>
    <property type="match status" value="1"/>
</dbReference>
<sequence>MASRTVGASGLQVSRLGLGTLTWASTTPTAQARAMVHDFVEAGGTLVDTAPTYGSGEAEELLGKLMHTDLTRDDLVISTKAGFRVEDGTRIIDTSRTALLKDLEGSLRRLRTDHVDLWQVHAWGSAPIEETCEVLDHAVTSGKARYVGVSNFVGWQSATAATWQKAMGSRIPIVSNQVEYSLLARRAEIEVIPAAAFHHMGILAWSALGRGVLAGRYRTDTPRDSRAASQELSWFVEPYLAQKPRAVVDAVAKAGEGLGMTPAQVALCWVRDAPTVASALVGPRHRKQLAELLATADMSLPDEITTALDDITGGPNLARRKPQGQDAGQG</sequence>
<dbReference type="SUPFAM" id="SSF51430">
    <property type="entry name" value="NAD(P)-linked oxidoreductase"/>
    <property type="match status" value="1"/>
</dbReference>
<proteinExistence type="predicted"/>
<accession>A0A239WTH0</accession>
<dbReference type="InterPro" id="IPR036812">
    <property type="entry name" value="NAD(P)_OxRdtase_dom_sf"/>
</dbReference>
<gene>
    <name evidence="3" type="primary">iolS</name>
    <name evidence="3" type="ORF">SAMEA4412665_01538</name>
</gene>
<reference evidence="3 4" key="1">
    <citation type="submission" date="2017-06" db="EMBL/GenBank/DDBJ databases">
        <authorList>
            <consortium name="Pathogen Informatics"/>
        </authorList>
    </citation>
    <scope>NUCLEOTIDE SEQUENCE [LARGE SCALE GENOMIC DNA]</scope>
    <source>
        <strain evidence="3 4">NCTC11865</strain>
    </source>
</reference>
<dbReference type="AlphaFoldDB" id="A0A239WTH0"/>
<dbReference type="PANTHER" id="PTHR43364:SF18">
    <property type="entry name" value="OXIDOREDUCTASE"/>
    <property type="match status" value="1"/>
</dbReference>
<dbReference type="KEGG" id="cgrn:4412665_01538"/>
<dbReference type="Pfam" id="PF00248">
    <property type="entry name" value="Aldo_ket_red"/>
    <property type="match status" value="1"/>
</dbReference>
<organism evidence="3 4">
    <name type="scientific">Cutibacterium granulosum</name>
    <dbReference type="NCBI Taxonomy" id="33011"/>
    <lineage>
        <taxon>Bacteria</taxon>
        <taxon>Bacillati</taxon>
        <taxon>Actinomycetota</taxon>
        <taxon>Actinomycetes</taxon>
        <taxon>Propionibacteriales</taxon>
        <taxon>Propionibacteriaceae</taxon>
        <taxon>Cutibacterium</taxon>
    </lineage>
</organism>
<name>A0A239WTH0_9ACTN</name>
<evidence type="ECO:0000313" key="3">
    <source>
        <dbReference type="EMBL" id="SNV37549.1"/>
    </source>
</evidence>